<evidence type="ECO:0000313" key="4">
    <source>
        <dbReference type="WBParaSite" id="Minc3s00806g17589"/>
    </source>
</evidence>
<dbReference type="InterPro" id="IPR014752">
    <property type="entry name" value="Arrestin-like_C"/>
</dbReference>
<dbReference type="Pfam" id="PF00339">
    <property type="entry name" value="Arrestin_N"/>
    <property type="match status" value="1"/>
</dbReference>
<reference evidence="4" key="1">
    <citation type="submission" date="2022-11" db="UniProtKB">
        <authorList>
            <consortium name="WormBaseParasite"/>
        </authorList>
    </citation>
    <scope>IDENTIFICATION</scope>
</reference>
<protein>
    <submittedName>
        <fullName evidence="4">Arrestin C-terminal-like domain-containing protein</fullName>
    </submittedName>
</protein>
<evidence type="ECO:0000313" key="3">
    <source>
        <dbReference type="Proteomes" id="UP000887563"/>
    </source>
</evidence>
<dbReference type="Pfam" id="PF02752">
    <property type="entry name" value="Arrestin_C"/>
    <property type="match status" value="1"/>
</dbReference>
<evidence type="ECO:0000256" key="1">
    <source>
        <dbReference type="ARBA" id="ARBA00005298"/>
    </source>
</evidence>
<dbReference type="InterPro" id="IPR050357">
    <property type="entry name" value="Arrestin_domain-protein"/>
</dbReference>
<dbReference type="PANTHER" id="PTHR11188:SF51">
    <property type="entry name" value="ARRESTIN DOMAIN-CONTAINING PROTEIN 15"/>
    <property type="match status" value="1"/>
</dbReference>
<feature type="domain" description="Arrestin C-terminal-like" evidence="2">
    <location>
        <begin position="249"/>
        <end position="379"/>
    </location>
</feature>
<evidence type="ECO:0000259" key="2">
    <source>
        <dbReference type="SMART" id="SM01017"/>
    </source>
</evidence>
<name>A0A914LUA1_MELIC</name>
<dbReference type="GO" id="GO:0015031">
    <property type="term" value="P:protein transport"/>
    <property type="evidence" value="ECO:0007669"/>
    <property type="project" value="TreeGrafter"/>
</dbReference>
<dbReference type="PANTHER" id="PTHR11188">
    <property type="entry name" value="ARRESTIN DOMAIN CONTAINING PROTEIN"/>
    <property type="match status" value="1"/>
</dbReference>
<comment type="similarity">
    <text evidence="1">Belongs to the arrestin family.</text>
</comment>
<accession>A0A914LUA1</accession>
<dbReference type="SUPFAM" id="SSF81296">
    <property type="entry name" value="E set domains"/>
    <property type="match status" value="2"/>
</dbReference>
<sequence length="385" mass="43341">MRVRNRNMPSIALNLVLAETRIFSGDSLNATVLLDSADPDNTLIEFFAEILGIGKTGWVNIRTDKIYETEHEFVHIVVPLCQRKIMPSIALNLVLAETRIFSGDSLNATVLLDSADPDNTLIEFFAEILGIGKTGWVNIRTDKIYETEHEFVHIVVPLCQRKIVLNPGRHRFNLRVNIPETAPSSLESQFGSIRYTIRLQMVGNAEHCSALEIFPFLVLAKSYLDQVPQAILRHIDYEDEINFTVCTLPFGVVRLRIGLPRTGFCVGEVIRVSISVRNGSRKQLRECCLQLVLKSHFLAQSRYEQANDTKLVETLLDSHQIDNIKGRSEINAEECLLRVPEQTIPSMHSPIISLSYVLRFIGLPGIETEIPLVITSLGYKHAIGK</sequence>
<proteinExistence type="inferred from homology"/>
<dbReference type="SMART" id="SM01017">
    <property type="entry name" value="Arrestin_C"/>
    <property type="match status" value="1"/>
</dbReference>
<dbReference type="InterPro" id="IPR011022">
    <property type="entry name" value="Arrestin_C-like"/>
</dbReference>
<organism evidence="3 4">
    <name type="scientific">Meloidogyne incognita</name>
    <name type="common">Southern root-knot nematode worm</name>
    <name type="synonym">Oxyuris incognita</name>
    <dbReference type="NCBI Taxonomy" id="6306"/>
    <lineage>
        <taxon>Eukaryota</taxon>
        <taxon>Metazoa</taxon>
        <taxon>Ecdysozoa</taxon>
        <taxon>Nematoda</taxon>
        <taxon>Chromadorea</taxon>
        <taxon>Rhabditida</taxon>
        <taxon>Tylenchina</taxon>
        <taxon>Tylenchomorpha</taxon>
        <taxon>Tylenchoidea</taxon>
        <taxon>Meloidogynidae</taxon>
        <taxon>Meloidogyninae</taxon>
        <taxon>Meloidogyne</taxon>
        <taxon>Meloidogyne incognita group</taxon>
    </lineage>
</organism>
<dbReference type="AlphaFoldDB" id="A0A914LUA1"/>
<dbReference type="Proteomes" id="UP000887563">
    <property type="component" value="Unplaced"/>
</dbReference>
<dbReference type="GO" id="GO:0005737">
    <property type="term" value="C:cytoplasm"/>
    <property type="evidence" value="ECO:0007669"/>
    <property type="project" value="TreeGrafter"/>
</dbReference>
<dbReference type="WBParaSite" id="Minc3s00806g17589">
    <property type="protein sequence ID" value="Minc3s00806g17589"/>
    <property type="gene ID" value="Minc3s00806g17589"/>
</dbReference>
<keyword evidence="3" id="KW-1185">Reference proteome</keyword>
<dbReference type="InterPro" id="IPR014756">
    <property type="entry name" value="Ig_E-set"/>
</dbReference>
<dbReference type="Gene3D" id="2.60.40.640">
    <property type="match status" value="2"/>
</dbReference>
<dbReference type="InterPro" id="IPR011021">
    <property type="entry name" value="Arrestin-like_N"/>
</dbReference>